<comment type="caution">
    <text evidence="3">Lacks conserved residue(s) required for the propagation of feature annotation.</text>
</comment>
<feature type="region of interest" description="Disordered" evidence="4">
    <location>
        <begin position="73"/>
        <end position="94"/>
    </location>
</feature>
<proteinExistence type="inferred from homology"/>
<keyword evidence="2" id="KW-0804">Transcription</keyword>
<dbReference type="EnsemblPlants" id="LPERR01G31690.2">
    <property type="protein sequence ID" value="LPERR01G31690.2"/>
    <property type="gene ID" value="LPERR01G31690"/>
</dbReference>
<dbReference type="PROSITE" id="PS50985">
    <property type="entry name" value="GRAS"/>
    <property type="match status" value="1"/>
</dbReference>
<accession>A0A0D9V7N8</accession>
<reference evidence="6" key="2">
    <citation type="submission" date="2013-12" db="EMBL/GenBank/DDBJ databases">
        <authorList>
            <person name="Yu Y."/>
            <person name="Lee S."/>
            <person name="de Baynast K."/>
            <person name="Wissotski M."/>
            <person name="Liu L."/>
            <person name="Talag J."/>
            <person name="Goicoechea J."/>
            <person name="Angelova A."/>
            <person name="Jetty R."/>
            <person name="Kudrna D."/>
            <person name="Golser W."/>
            <person name="Rivera L."/>
            <person name="Zhang J."/>
            <person name="Wing R."/>
        </authorList>
    </citation>
    <scope>NUCLEOTIDE SEQUENCE</scope>
</reference>
<feature type="short sequence motif" description="VHIID" evidence="3">
    <location>
        <begin position="546"/>
        <end position="550"/>
    </location>
</feature>
<reference evidence="5" key="3">
    <citation type="submission" date="2015-04" db="UniProtKB">
        <authorList>
            <consortium name="EnsemblPlants"/>
        </authorList>
    </citation>
    <scope>IDENTIFICATION</scope>
</reference>
<protein>
    <submittedName>
        <fullName evidence="5">Uncharacterized protein</fullName>
    </submittedName>
</protein>
<dbReference type="PANTHER" id="PTHR31636">
    <property type="entry name" value="OSJNBA0084A10.13 PROTEIN-RELATED"/>
    <property type="match status" value="1"/>
</dbReference>
<dbReference type="InterPro" id="IPR005202">
    <property type="entry name" value="TF_GRAS"/>
</dbReference>
<keyword evidence="6" id="KW-1185">Reference proteome</keyword>
<keyword evidence="1" id="KW-0805">Transcription regulation</keyword>
<feature type="region of interest" description="SAW" evidence="3">
    <location>
        <begin position="734"/>
        <end position="808"/>
    </location>
</feature>
<feature type="region of interest" description="Disordered" evidence="4">
    <location>
        <begin position="407"/>
        <end position="431"/>
    </location>
</feature>
<evidence type="ECO:0000256" key="3">
    <source>
        <dbReference type="PROSITE-ProRule" id="PRU01191"/>
    </source>
</evidence>
<dbReference type="Proteomes" id="UP000032180">
    <property type="component" value="Chromosome 1"/>
</dbReference>
<sequence>MVMDAGVHDVCTLPPGSKRRDARIPIYPQIAAANGFAAEEFDPLMFLSADAGGGFGGGGDYLNVVSAPPISTNGASPPRDVSVSAAAAQAPAPQHDDSEAFSDIVLGYINRMLMAEDIDEKFEHYPVNNADLLAAEKPFLEILADQTPLSGVSSVESPDGSSVANSCNSLSPGYCSSVSDGLAAVPQTPVLEFPTAAFLQAPQLYGNLIPEGGMVESGGAWPYDPTEFCQLQTNPVSENLRSSSFASSNGSNVTFSEGFESLLSPVGVLPDVGLNDFVVQSQQAMHFRRGFQEGSRFLPDESKLVIDVDKLYSKDEGNSFLGEVRQEKELVKVKTETSDVEAAVHRGKKHFYGDDLDAEEGRCSKHSAPGIIDTDHLVREMMDKVLLCNGETCSKGVKELREALQHDVAKHSGGGNGKGSGHGKGRGKKQPKKEVVDLETLLIHCAQSVATDDRRSATELLKQIRQHAHANGDGDQRLAHCFANGLEARLAGTGSHIYKTLTITRLPCTDVLKAYQLYLAACPFKKISHYFANQTIMDAVEKAKKVHIVDYGIYYGFQWPCLIQRLSNRPGGPPKLRITGIDTPQPGFRPAERIEETGRYLSDYAQTFNVPFQFQAIASRFDAVQMEDLHIEEDEVLIVNCMFRFKNLMDESVVAESPRNMALKTIRKMNPHLFIHGVVNGSYNAPFFVTRFREALFHYSAIFDMLETNIPRDNEQRLLIESALFSREAINVISCEGLERMERPETYKQWQVRNQRAGFKQLPLNQDIMKRAREKVRCYHKDFVIDEDNRWLLQGWKGRILFALSTWKPDNHDEPICS</sequence>
<comment type="similarity">
    <text evidence="3">Belongs to the GRAS family.</text>
</comment>
<feature type="compositionally biased region" description="Low complexity" evidence="4">
    <location>
        <begin position="81"/>
        <end position="93"/>
    </location>
</feature>
<dbReference type="Gramene" id="LPERR01G31690.2">
    <property type="protein sequence ID" value="LPERR01G31690.2"/>
    <property type="gene ID" value="LPERR01G31690"/>
</dbReference>
<evidence type="ECO:0000256" key="1">
    <source>
        <dbReference type="ARBA" id="ARBA00023015"/>
    </source>
</evidence>
<feature type="region of interest" description="Leucine repeat I (LRI)" evidence="3">
    <location>
        <begin position="436"/>
        <end position="496"/>
    </location>
</feature>
<evidence type="ECO:0000313" key="6">
    <source>
        <dbReference type="Proteomes" id="UP000032180"/>
    </source>
</evidence>
<name>A0A0D9V7N8_9ORYZ</name>
<feature type="region of interest" description="VHIID" evidence="3">
    <location>
        <begin position="515"/>
        <end position="580"/>
    </location>
</feature>
<dbReference type="AlphaFoldDB" id="A0A0D9V7N8"/>
<dbReference type="Pfam" id="PF03514">
    <property type="entry name" value="GRAS"/>
    <property type="match status" value="1"/>
</dbReference>
<evidence type="ECO:0000313" key="5">
    <source>
        <dbReference type="EnsemblPlants" id="LPERR01G31690.2"/>
    </source>
</evidence>
<feature type="compositionally biased region" description="Basic residues" evidence="4">
    <location>
        <begin position="421"/>
        <end position="431"/>
    </location>
</feature>
<organism evidence="5 6">
    <name type="scientific">Leersia perrieri</name>
    <dbReference type="NCBI Taxonomy" id="77586"/>
    <lineage>
        <taxon>Eukaryota</taxon>
        <taxon>Viridiplantae</taxon>
        <taxon>Streptophyta</taxon>
        <taxon>Embryophyta</taxon>
        <taxon>Tracheophyta</taxon>
        <taxon>Spermatophyta</taxon>
        <taxon>Magnoliopsida</taxon>
        <taxon>Liliopsida</taxon>
        <taxon>Poales</taxon>
        <taxon>Poaceae</taxon>
        <taxon>BOP clade</taxon>
        <taxon>Oryzoideae</taxon>
        <taxon>Oryzeae</taxon>
        <taxon>Oryzinae</taxon>
        <taxon>Leersia</taxon>
    </lineage>
</organism>
<dbReference type="eggNOG" id="ENOG502QSQ6">
    <property type="taxonomic scope" value="Eukaryota"/>
</dbReference>
<reference evidence="5 6" key="1">
    <citation type="submission" date="2012-08" db="EMBL/GenBank/DDBJ databases">
        <title>Oryza genome evolution.</title>
        <authorList>
            <person name="Wing R.A."/>
        </authorList>
    </citation>
    <scope>NUCLEOTIDE SEQUENCE</scope>
</reference>
<evidence type="ECO:0000256" key="4">
    <source>
        <dbReference type="SAM" id="MobiDB-lite"/>
    </source>
</evidence>
<dbReference type="STRING" id="77586.A0A0D9V7N8"/>
<evidence type="ECO:0000256" key="2">
    <source>
        <dbReference type="ARBA" id="ARBA00023163"/>
    </source>
</evidence>
<feature type="region of interest" description="Leucine repeat II (LRII)" evidence="3">
    <location>
        <begin position="596"/>
        <end position="628"/>
    </location>
</feature>